<gene>
    <name evidence="3" type="ordered locus">Spirs_0857</name>
</gene>
<accession>E1RCB2</accession>
<feature type="chain" id="PRO_5003150735" description="Peptidase C39-like domain-containing protein" evidence="1">
    <location>
        <begin position="25"/>
        <end position="213"/>
    </location>
</feature>
<dbReference type="RefSeq" id="WP_013253456.1">
    <property type="nucleotide sequence ID" value="NC_014364.1"/>
</dbReference>
<protein>
    <recommendedName>
        <fullName evidence="2">Peptidase C39-like domain-containing protein</fullName>
    </recommendedName>
</protein>
<sequence length="213" mass="23964">MRKPITIFSLLSLLFVFLSQDLSAEGISIDVPSYTQGKEAPWADETLGIDSWVTIRSHGCALTCIAMVVSYFTGEENNPSVMNHWLQMHDGFEVDREIVDNVGQAVLNWPALTAYGDGWVYTRFDWKALPADIILTRYYLDHGIPVIAEVVYKGAPHYVVLTGYDEKGFTMNDPELPDEHSFSEVYNVSDTWGSGAARNLYGIRVLYPRSLTE</sequence>
<dbReference type="eggNOG" id="COG3271">
    <property type="taxonomic scope" value="Bacteria"/>
</dbReference>
<dbReference type="PANTHER" id="PTHR40524">
    <property type="entry name" value="PEPTIDASE_C39_2 DOMAIN-CONTAINING PROTEIN"/>
    <property type="match status" value="1"/>
</dbReference>
<evidence type="ECO:0000313" key="3">
    <source>
        <dbReference type="EMBL" id="ADK79992.1"/>
    </source>
</evidence>
<evidence type="ECO:0000256" key="1">
    <source>
        <dbReference type="SAM" id="SignalP"/>
    </source>
</evidence>
<dbReference type="Pfam" id="PF13529">
    <property type="entry name" value="Peptidase_C39_2"/>
    <property type="match status" value="1"/>
</dbReference>
<keyword evidence="1" id="KW-0732">Signal</keyword>
<dbReference type="KEGG" id="ssm:Spirs_0857"/>
<evidence type="ECO:0000259" key="2">
    <source>
        <dbReference type="Pfam" id="PF13529"/>
    </source>
</evidence>
<feature type="domain" description="Peptidase C39-like" evidence="2">
    <location>
        <begin position="30"/>
        <end position="174"/>
    </location>
</feature>
<feature type="signal peptide" evidence="1">
    <location>
        <begin position="1"/>
        <end position="24"/>
    </location>
</feature>
<evidence type="ECO:0000313" key="4">
    <source>
        <dbReference type="Proteomes" id="UP000002318"/>
    </source>
</evidence>
<reference evidence="3 4" key="1">
    <citation type="journal article" date="2010" name="Stand. Genomic Sci.">
        <title>Complete genome sequence of Spirochaeta smaragdinae type strain (SEBR 4228).</title>
        <authorList>
            <person name="Mavromatis K."/>
            <person name="Yasawong M."/>
            <person name="Chertkov O."/>
            <person name="Lapidus A."/>
            <person name="Lucas S."/>
            <person name="Nolan M."/>
            <person name="Del Rio T.G."/>
            <person name="Tice H."/>
            <person name="Cheng J.F."/>
            <person name="Pitluck S."/>
            <person name="Liolios K."/>
            <person name="Ivanova N."/>
            <person name="Tapia R."/>
            <person name="Han C."/>
            <person name="Bruce D."/>
            <person name="Goodwin L."/>
            <person name="Pati A."/>
            <person name="Chen A."/>
            <person name="Palaniappan K."/>
            <person name="Land M."/>
            <person name="Hauser L."/>
            <person name="Chang Y.J."/>
            <person name="Jeffries C.D."/>
            <person name="Detter J.C."/>
            <person name="Rohde M."/>
            <person name="Brambilla E."/>
            <person name="Spring S."/>
            <person name="Goker M."/>
            <person name="Sikorski J."/>
            <person name="Woyke T."/>
            <person name="Bristow J."/>
            <person name="Eisen J.A."/>
            <person name="Markowitz V."/>
            <person name="Hugenholtz P."/>
            <person name="Klenk H.P."/>
            <person name="Kyrpides N.C."/>
        </authorList>
    </citation>
    <scope>NUCLEOTIDE SEQUENCE [LARGE SCALE GENOMIC DNA]</scope>
    <source>
        <strain evidence="4">DSM 11293 / JCM 15392 / SEBR 4228</strain>
    </source>
</reference>
<dbReference type="HOGENOM" id="CLU_1293659_0_0_12"/>
<dbReference type="EMBL" id="CP002116">
    <property type="protein sequence ID" value="ADK79992.1"/>
    <property type="molecule type" value="Genomic_DNA"/>
</dbReference>
<dbReference type="Proteomes" id="UP000002318">
    <property type="component" value="Chromosome"/>
</dbReference>
<proteinExistence type="predicted"/>
<dbReference type="Gene3D" id="3.90.70.10">
    <property type="entry name" value="Cysteine proteinases"/>
    <property type="match status" value="1"/>
</dbReference>
<name>E1RCB2_SEDSS</name>
<dbReference type="InterPro" id="IPR039564">
    <property type="entry name" value="Peptidase_C39-like"/>
</dbReference>
<dbReference type="STRING" id="573413.Spirs_0857"/>
<dbReference type="PANTHER" id="PTHR40524:SF1">
    <property type="entry name" value="PEPTIDASE C39-LIKE DOMAIN-CONTAINING PROTEIN"/>
    <property type="match status" value="1"/>
</dbReference>
<keyword evidence="4" id="KW-1185">Reference proteome</keyword>
<dbReference type="OrthoDB" id="3186156at2"/>
<organism evidence="3 4">
    <name type="scientific">Sediminispirochaeta smaragdinae (strain DSM 11293 / JCM 15392 / SEBR 4228)</name>
    <name type="common">Spirochaeta smaragdinae</name>
    <dbReference type="NCBI Taxonomy" id="573413"/>
    <lineage>
        <taxon>Bacteria</taxon>
        <taxon>Pseudomonadati</taxon>
        <taxon>Spirochaetota</taxon>
        <taxon>Spirochaetia</taxon>
        <taxon>Spirochaetales</taxon>
        <taxon>Spirochaetaceae</taxon>
        <taxon>Sediminispirochaeta</taxon>
    </lineage>
</organism>
<dbReference type="AlphaFoldDB" id="E1RCB2"/>